<dbReference type="InterPro" id="IPR044839">
    <property type="entry name" value="NDR1-like"/>
</dbReference>
<comment type="caution">
    <text evidence="7">The sequence shown here is derived from an EMBL/GenBank/DDBJ whole genome shotgun (WGS) entry which is preliminary data.</text>
</comment>
<dbReference type="AlphaFoldDB" id="A0AAV1YGV6"/>
<comment type="subcellular location">
    <subcellularLocation>
        <location evidence="1">Membrane</location>
        <topology evidence="1">Single-pass membrane protein</topology>
    </subcellularLocation>
</comment>
<gene>
    <name evidence="7" type="ORF">LLUT_LOCUS33641</name>
</gene>
<organism evidence="7 8">
    <name type="scientific">Lupinus luteus</name>
    <name type="common">European yellow lupine</name>
    <dbReference type="NCBI Taxonomy" id="3873"/>
    <lineage>
        <taxon>Eukaryota</taxon>
        <taxon>Viridiplantae</taxon>
        <taxon>Streptophyta</taxon>
        <taxon>Embryophyta</taxon>
        <taxon>Tracheophyta</taxon>
        <taxon>Spermatophyta</taxon>
        <taxon>Magnoliopsida</taxon>
        <taxon>eudicotyledons</taxon>
        <taxon>Gunneridae</taxon>
        <taxon>Pentapetalae</taxon>
        <taxon>rosids</taxon>
        <taxon>fabids</taxon>
        <taxon>Fabales</taxon>
        <taxon>Fabaceae</taxon>
        <taxon>Papilionoideae</taxon>
        <taxon>50 kb inversion clade</taxon>
        <taxon>genistoids sensu lato</taxon>
        <taxon>core genistoids</taxon>
        <taxon>Genisteae</taxon>
        <taxon>Lupinus</taxon>
    </lineage>
</organism>
<evidence type="ECO:0000256" key="3">
    <source>
        <dbReference type="ARBA" id="ARBA00022989"/>
    </source>
</evidence>
<reference evidence="7 8" key="1">
    <citation type="submission" date="2024-03" db="EMBL/GenBank/DDBJ databases">
        <authorList>
            <person name="Martinez-Hernandez J."/>
        </authorList>
    </citation>
    <scope>NUCLEOTIDE SEQUENCE [LARGE SCALE GENOMIC DNA]</scope>
</reference>
<evidence type="ECO:0000313" key="8">
    <source>
        <dbReference type="Proteomes" id="UP001497480"/>
    </source>
</evidence>
<dbReference type="InterPro" id="IPR004864">
    <property type="entry name" value="LEA_2"/>
</dbReference>
<keyword evidence="2 5" id="KW-0812">Transmembrane</keyword>
<accession>A0AAV1YGV6</accession>
<name>A0AAV1YGV6_LUPLU</name>
<dbReference type="GO" id="GO:0005886">
    <property type="term" value="C:plasma membrane"/>
    <property type="evidence" value="ECO:0007669"/>
    <property type="project" value="TreeGrafter"/>
</dbReference>
<dbReference type="PANTHER" id="PTHR31415:SF59">
    <property type="entry name" value="HARPIN-INDUCED 1"/>
    <property type="match status" value="1"/>
</dbReference>
<evidence type="ECO:0000256" key="1">
    <source>
        <dbReference type="ARBA" id="ARBA00004167"/>
    </source>
</evidence>
<dbReference type="GO" id="GO:0009506">
    <property type="term" value="C:plasmodesma"/>
    <property type="evidence" value="ECO:0007669"/>
    <property type="project" value="TreeGrafter"/>
</dbReference>
<evidence type="ECO:0000256" key="2">
    <source>
        <dbReference type="ARBA" id="ARBA00022692"/>
    </source>
</evidence>
<keyword evidence="8" id="KW-1185">Reference proteome</keyword>
<dbReference type="PANTHER" id="PTHR31415">
    <property type="entry name" value="OS05G0367900 PROTEIN"/>
    <property type="match status" value="1"/>
</dbReference>
<keyword evidence="3 5" id="KW-1133">Transmembrane helix</keyword>
<protein>
    <recommendedName>
        <fullName evidence="6">Late embryogenesis abundant protein LEA-2 subgroup domain-containing protein</fullName>
    </recommendedName>
</protein>
<feature type="domain" description="Late embryogenesis abundant protein LEA-2 subgroup" evidence="6">
    <location>
        <begin position="85"/>
        <end position="182"/>
    </location>
</feature>
<keyword evidence="4 5" id="KW-0472">Membrane</keyword>
<dbReference type="GO" id="GO:0098542">
    <property type="term" value="P:defense response to other organism"/>
    <property type="evidence" value="ECO:0007669"/>
    <property type="project" value="InterPro"/>
</dbReference>
<feature type="transmembrane region" description="Helical" evidence="5">
    <location>
        <begin position="26"/>
        <end position="49"/>
    </location>
</feature>
<proteinExistence type="predicted"/>
<evidence type="ECO:0000256" key="4">
    <source>
        <dbReference type="ARBA" id="ARBA00023136"/>
    </source>
</evidence>
<dbReference type="Pfam" id="PF03168">
    <property type="entry name" value="LEA_2"/>
    <property type="match status" value="1"/>
</dbReference>
<sequence length="224" mass="25886">MEESTLLHELQVLNSIYCFLAEIDSYYSLIWCICFTICTLITILPIIFIEIFSPSNVEFHVTETSLTQFNLTNNNTMYFNFKVNITARNPNKNTIVYYRRITAIAWYKDNDFAYVSLTPFDQGKKNTSLLQTAVFQGSSVIKLKPRQLAEYYAETRAGVYNDLAVDLDMRVRYKYGRMKSTRFNPPIVQCRLRVPLISNGTSISSFNDTECSNSYFFADRDAGD</sequence>
<evidence type="ECO:0000313" key="7">
    <source>
        <dbReference type="EMBL" id="CAL0332581.1"/>
    </source>
</evidence>
<dbReference type="EMBL" id="CAXHTB010000024">
    <property type="protein sequence ID" value="CAL0332581.1"/>
    <property type="molecule type" value="Genomic_DNA"/>
</dbReference>
<evidence type="ECO:0000256" key="5">
    <source>
        <dbReference type="SAM" id="Phobius"/>
    </source>
</evidence>
<dbReference type="Proteomes" id="UP001497480">
    <property type="component" value="Unassembled WGS sequence"/>
</dbReference>
<evidence type="ECO:0000259" key="6">
    <source>
        <dbReference type="Pfam" id="PF03168"/>
    </source>
</evidence>